<proteinExistence type="predicted"/>
<dbReference type="Gene3D" id="3.40.50.2000">
    <property type="entry name" value="Glycogen Phosphorylase B"/>
    <property type="match status" value="2"/>
</dbReference>
<gene>
    <name evidence="5" type="ORF">H7I41_28440</name>
</gene>
<feature type="domain" description="Glycosyltransferase subfamily 4-like N-terminal" evidence="4">
    <location>
        <begin position="23"/>
        <end position="137"/>
    </location>
</feature>
<evidence type="ECO:0000259" key="3">
    <source>
        <dbReference type="Pfam" id="PF00534"/>
    </source>
</evidence>
<keyword evidence="1" id="KW-0328">Glycosyltransferase</keyword>
<dbReference type="GO" id="GO:1903509">
    <property type="term" value="P:liposaccharide metabolic process"/>
    <property type="evidence" value="ECO:0007669"/>
    <property type="project" value="UniProtKB-ARBA"/>
</dbReference>
<reference evidence="5" key="2">
    <citation type="journal article" date="2022" name="BMC Genomics">
        <title>Comparative genome analysis of mycobacteria focusing on tRNA and non-coding RNA.</title>
        <authorList>
            <person name="Behra P.R.K."/>
            <person name="Pettersson B.M.F."/>
            <person name="Ramesh M."/>
            <person name="Das S."/>
            <person name="Dasgupta S."/>
            <person name="Kirsebom L.A."/>
        </authorList>
    </citation>
    <scope>NUCLEOTIDE SEQUENCE</scope>
    <source>
        <strain evidence="5">DSM 44615</strain>
    </source>
</reference>
<dbReference type="PANTHER" id="PTHR45947">
    <property type="entry name" value="SULFOQUINOVOSYL TRANSFERASE SQD2"/>
    <property type="match status" value="1"/>
</dbReference>
<dbReference type="EMBL" id="JACKSJ010000257">
    <property type="protein sequence ID" value="MCV7173858.1"/>
    <property type="molecule type" value="Genomic_DNA"/>
</dbReference>
<dbReference type="SUPFAM" id="SSF53756">
    <property type="entry name" value="UDP-Glycosyltransferase/glycogen phosphorylase"/>
    <property type="match status" value="1"/>
</dbReference>
<keyword evidence="2" id="KW-0808">Transferase</keyword>
<organism evidence="5 6">
    <name type="scientific">[Mycobacterium] manitobense</name>
    <dbReference type="NCBI Taxonomy" id="190147"/>
    <lineage>
        <taxon>Bacteria</taxon>
        <taxon>Bacillati</taxon>
        <taxon>Actinomycetota</taxon>
        <taxon>Actinomycetes</taxon>
        <taxon>Mycobacteriales</taxon>
        <taxon>Mycobacteriaceae</taxon>
        <taxon>Mycolicibacterium</taxon>
    </lineage>
</organism>
<evidence type="ECO:0000259" key="4">
    <source>
        <dbReference type="Pfam" id="PF13439"/>
    </source>
</evidence>
<name>A0A9X2YFU5_9MYCO</name>
<dbReference type="InterPro" id="IPR028098">
    <property type="entry name" value="Glyco_trans_4-like_N"/>
</dbReference>
<accession>A0A9X2YFU5</accession>
<dbReference type="GO" id="GO:1901137">
    <property type="term" value="P:carbohydrate derivative biosynthetic process"/>
    <property type="evidence" value="ECO:0007669"/>
    <property type="project" value="UniProtKB-ARBA"/>
</dbReference>
<protein>
    <submittedName>
        <fullName evidence="5">Glycosyltransferase family 4 protein</fullName>
    </submittedName>
</protein>
<dbReference type="PANTHER" id="PTHR45947:SF14">
    <property type="entry name" value="SLL1723 PROTEIN"/>
    <property type="match status" value="1"/>
</dbReference>
<feature type="domain" description="Glycosyl transferase family 1" evidence="3">
    <location>
        <begin position="178"/>
        <end position="314"/>
    </location>
</feature>
<dbReference type="InterPro" id="IPR050194">
    <property type="entry name" value="Glycosyltransferase_grp1"/>
</dbReference>
<dbReference type="GO" id="GO:0008610">
    <property type="term" value="P:lipid biosynthetic process"/>
    <property type="evidence" value="ECO:0007669"/>
    <property type="project" value="UniProtKB-ARBA"/>
</dbReference>
<dbReference type="RefSeq" id="WP_264016032.1">
    <property type="nucleotide sequence ID" value="NZ_JACKSJ010000257.1"/>
</dbReference>
<evidence type="ECO:0000313" key="5">
    <source>
        <dbReference type="EMBL" id="MCV7173858.1"/>
    </source>
</evidence>
<dbReference type="AlphaFoldDB" id="A0A9X2YFU5"/>
<sequence length="353" mass="38130">MTSEHLRVVLVAPPYFEVPPKDYGGTEAVIADLADGLVARGHTVFVLGAGHSRTDARFVAISPEAVPERLGQVRPEIVHAIEVRRAIARLARREGVDIVHDHTMSGALNASSYGSLGVKTVSTVHATIDVDMRRYYAALDQDLGLVAVSHRQRSSSPDLNWVGTVHHGLRVTDWPFRATKDDFALFLGRFCPEKGPHFALDAAHSAGIPLVLAGACVEPGDRGYFEQEVMPRMTDGDRVIGRVGGLAKRDLLAAARCLVFPIRWEEPFGLVMIEAMVTGTPVVALRAGSVDEIVVDGKTGYVCNDPSELAAALEAVGDIDPDVCRSHVQEFFGIERMVAGYEEVYASVAAPTK</sequence>
<dbReference type="Pfam" id="PF13439">
    <property type="entry name" value="Glyco_transf_4"/>
    <property type="match status" value="1"/>
</dbReference>
<evidence type="ECO:0000256" key="1">
    <source>
        <dbReference type="ARBA" id="ARBA00022676"/>
    </source>
</evidence>
<evidence type="ECO:0000256" key="2">
    <source>
        <dbReference type="ARBA" id="ARBA00022679"/>
    </source>
</evidence>
<comment type="caution">
    <text evidence="5">The sequence shown here is derived from an EMBL/GenBank/DDBJ whole genome shotgun (WGS) entry which is preliminary data.</text>
</comment>
<dbReference type="Pfam" id="PF00534">
    <property type="entry name" value="Glycos_transf_1"/>
    <property type="match status" value="1"/>
</dbReference>
<keyword evidence="6" id="KW-1185">Reference proteome</keyword>
<dbReference type="Proteomes" id="UP001140293">
    <property type="component" value="Unassembled WGS sequence"/>
</dbReference>
<dbReference type="GO" id="GO:0016757">
    <property type="term" value="F:glycosyltransferase activity"/>
    <property type="evidence" value="ECO:0007669"/>
    <property type="project" value="UniProtKB-KW"/>
</dbReference>
<reference evidence="5" key="1">
    <citation type="submission" date="2020-07" db="EMBL/GenBank/DDBJ databases">
        <authorList>
            <person name="Pettersson B.M.F."/>
            <person name="Behra P.R.K."/>
            <person name="Ramesh M."/>
            <person name="Das S."/>
            <person name="Dasgupta S."/>
            <person name="Kirsebom L.A."/>
        </authorList>
    </citation>
    <scope>NUCLEOTIDE SEQUENCE</scope>
    <source>
        <strain evidence="5">DSM 44615</strain>
    </source>
</reference>
<dbReference type="CDD" id="cd03802">
    <property type="entry name" value="GT4_AviGT4-like"/>
    <property type="match status" value="1"/>
</dbReference>
<evidence type="ECO:0000313" key="6">
    <source>
        <dbReference type="Proteomes" id="UP001140293"/>
    </source>
</evidence>
<dbReference type="InterPro" id="IPR001296">
    <property type="entry name" value="Glyco_trans_1"/>
</dbReference>